<dbReference type="AlphaFoldDB" id="A0A9Q3BJI4"/>
<dbReference type="PANTHER" id="PTHR13251">
    <property type="entry name" value="EPILEPSY HOLOPROSENCEPHALY CANDIDATE 1/TMEM1"/>
    <property type="match status" value="1"/>
</dbReference>
<evidence type="ECO:0000259" key="4">
    <source>
        <dbReference type="Pfam" id="PF12584"/>
    </source>
</evidence>
<keyword evidence="8" id="KW-1185">Reference proteome</keyword>
<reference evidence="7" key="1">
    <citation type="submission" date="2021-03" db="EMBL/GenBank/DDBJ databases">
        <title>Draft genome sequence of rust myrtle Austropuccinia psidii MF-1, a brazilian biotype.</title>
        <authorList>
            <person name="Quecine M.C."/>
            <person name="Pachon D.M.R."/>
            <person name="Bonatelli M.L."/>
            <person name="Correr F.H."/>
            <person name="Franceschini L.M."/>
            <person name="Leite T.F."/>
            <person name="Margarido G.R.A."/>
            <person name="Almeida C.A."/>
            <person name="Ferrarezi J.A."/>
            <person name="Labate C.A."/>
        </authorList>
    </citation>
    <scope>NUCLEOTIDE SEQUENCE</scope>
    <source>
        <strain evidence="7">MF-1</strain>
    </source>
</reference>
<dbReference type="InterPro" id="IPR045126">
    <property type="entry name" value="TRAPPC10/Trs130"/>
</dbReference>
<feature type="domain" description="TRAPPC10/Trs130 N-terminal" evidence="5">
    <location>
        <begin position="6"/>
        <end position="316"/>
    </location>
</feature>
<gene>
    <name evidence="7" type="ORF">O181_006010</name>
</gene>
<evidence type="ECO:0000313" key="8">
    <source>
        <dbReference type="Proteomes" id="UP000765509"/>
    </source>
</evidence>
<comment type="subcellular location">
    <subcellularLocation>
        <location evidence="1">Golgi apparatus</location>
    </subcellularLocation>
</comment>
<protein>
    <recommendedName>
        <fullName evidence="9">Trafficking protein particle complex subunit 11 domain-containing protein</fullName>
    </recommendedName>
</protein>
<feature type="domain" description="DUF7077" evidence="6">
    <location>
        <begin position="716"/>
        <end position="823"/>
    </location>
</feature>
<dbReference type="GO" id="GO:0034498">
    <property type="term" value="P:early endosome to Golgi transport"/>
    <property type="evidence" value="ECO:0007669"/>
    <property type="project" value="TreeGrafter"/>
</dbReference>
<evidence type="ECO:0000259" key="6">
    <source>
        <dbReference type="Pfam" id="PF23274"/>
    </source>
</evidence>
<accession>A0A9Q3BJI4</accession>
<dbReference type="Proteomes" id="UP000765509">
    <property type="component" value="Unassembled WGS sequence"/>
</dbReference>
<dbReference type="InterPro" id="IPR022233">
    <property type="entry name" value="TRAPPC10/Trs130_C"/>
</dbReference>
<keyword evidence="2" id="KW-0813">Transport</keyword>
<evidence type="ECO:0000256" key="1">
    <source>
        <dbReference type="ARBA" id="ARBA00004555"/>
    </source>
</evidence>
<evidence type="ECO:0000313" key="7">
    <source>
        <dbReference type="EMBL" id="MBW0466295.1"/>
    </source>
</evidence>
<keyword evidence="3" id="KW-0333">Golgi apparatus</keyword>
<evidence type="ECO:0000256" key="2">
    <source>
        <dbReference type="ARBA" id="ARBA00022448"/>
    </source>
</evidence>
<dbReference type="Pfam" id="PF12584">
    <property type="entry name" value="TRAPPC10"/>
    <property type="match status" value="1"/>
</dbReference>
<dbReference type="PANTHER" id="PTHR13251:SF3">
    <property type="entry name" value="TRAFFICKING PROTEIN PARTICLE COMPLEX SUBUNIT 10"/>
    <property type="match status" value="1"/>
</dbReference>
<dbReference type="EMBL" id="AVOT02001261">
    <property type="protein sequence ID" value="MBW0466295.1"/>
    <property type="molecule type" value="Genomic_DNA"/>
</dbReference>
<evidence type="ECO:0000256" key="3">
    <source>
        <dbReference type="ARBA" id="ARBA00023034"/>
    </source>
</evidence>
<dbReference type="Pfam" id="PF23036">
    <property type="entry name" value="TRAPPC10_1st"/>
    <property type="match status" value="1"/>
</dbReference>
<dbReference type="Pfam" id="PF23274">
    <property type="entry name" value="DUF7077"/>
    <property type="match status" value="1"/>
</dbReference>
<proteinExistence type="predicted"/>
<comment type="caution">
    <text evidence="7">The sequence shown here is derived from an EMBL/GenBank/DDBJ whole genome shotgun (WGS) entry which is preliminary data.</text>
</comment>
<evidence type="ECO:0008006" key="9">
    <source>
        <dbReference type="Google" id="ProtNLM"/>
    </source>
</evidence>
<dbReference type="OrthoDB" id="10256906at2759"/>
<dbReference type="GO" id="GO:0005829">
    <property type="term" value="C:cytosol"/>
    <property type="evidence" value="ECO:0007669"/>
    <property type="project" value="GOC"/>
</dbReference>
<organism evidence="7 8">
    <name type="scientific">Austropuccinia psidii MF-1</name>
    <dbReference type="NCBI Taxonomy" id="1389203"/>
    <lineage>
        <taxon>Eukaryota</taxon>
        <taxon>Fungi</taxon>
        <taxon>Dikarya</taxon>
        <taxon>Basidiomycota</taxon>
        <taxon>Pucciniomycotina</taxon>
        <taxon>Pucciniomycetes</taxon>
        <taxon>Pucciniales</taxon>
        <taxon>Sphaerophragmiaceae</taxon>
        <taxon>Austropuccinia</taxon>
    </lineage>
</organism>
<dbReference type="GO" id="GO:0006891">
    <property type="term" value="P:intra-Golgi vesicle-mediated transport"/>
    <property type="evidence" value="ECO:0007669"/>
    <property type="project" value="TreeGrafter"/>
</dbReference>
<dbReference type="InterPro" id="IPR056913">
    <property type="entry name" value="TRAPPC10/Trs130_N"/>
</dbReference>
<evidence type="ECO:0000259" key="5">
    <source>
        <dbReference type="Pfam" id="PF23036"/>
    </source>
</evidence>
<sequence length="1208" mass="138469">MSSNHQSIVVSYHTSPSPDVWERIQSDLHRQLPLKNLNWTPTSLPHRSIGSLQVAFQPFNSISSSLSSNPLVHLIFVACDDHEAYKTVIKQEIKDWLDLIQSNLSEWFIVHVSTASRTTNATTGIFRSKIGVLDKLKADFNPPKKERCIQLSYTSTLDAIVQASIQDSVTHWSELISKLKESLLYVLDLKVTEMQDSLRELDSKRTRHGWEFESFFIQKAQLGNQLEIMNLLDDSLIQFDELEAALFQSLLDSPHLWREKVVGKCSFQYSTLDLTSDYSEQYLELVGSGQMSIFDSRIYLFSKQTSLLGRLGKFDEAMKRAIVFVATFSAFLRFHKHLWPVHWIHSWTYTACNDLVEWCEQQVPLGGKDLSNISSLRRCAHLLELAHNQLDQLGINVGHLPSIHPFNMSLTTTREEPFEEKSIIHLATLNPTFTKAVRDNIVFEKAYLDFASRVINLYRSTGRRRSALKLHCKIAAFEQVQQRQEPAHRLYSHLPAHYVDDRWTAIESSLLSQCASLQKSLGMSKEWLLSSLALVRSGVTYETGKWSQDVMLRTSQSGDNGAMTNQTELAKTLMQDIKDQAYKLEKEFAAIGYPTFSIKLNNPIGFTPEGLEGSAVQVKITNLLPCSVDVDSVRMKFAGVQYDTLWFTARTCTLRPGENLLDLFCATPVAETLVLDVSQIRISRIIFQYYHRPQGSQPRLHHTGPLETVSFSKDPSSIDIKLELPHEVLLDVSRHCLITFFSGRNYLSKVTINLTTESQLKFDVTNTNVCMGPDVIVTGTNDRIELANVPENEILHIKLPFSISCDISSAQVSIHMDYRIRAEDVKRSLRKTCRLMTTFPFSVDLKKKFRPDEIMLNFLISPDEQRPLRILSAHLEYEDLMISDACKKNASFASLSDKSIVVLPSQSYNYFFNILREDVQAFKDPRLKLVVKYRTLVEEIVSHLEQKLIAGLLEDEMNLIPFLLEQVEELLRDQSYNHSFYSKYIYCQILDFSEILKPEDWNSLVMDMEKDEMKQKKLLDRIQSTLREFSNINHECPAAWRTLIFPFQIQIARPLIIMTINYEIKSKTGKVGIPLSIDLILTNSFNWFKTSVNEVNGLENTAGQPRLEYELLDELSGEEWLIGNCRKGSFFVKEGKIQVINSTLLPLKPGNLSLPKVSIKLMRNSLEDEISRTKDQNKEFGFEIKVNYNNLLETILIEPNLIYSKYLM</sequence>
<dbReference type="InterPro" id="IPR055505">
    <property type="entry name" value="DUF7077"/>
</dbReference>
<name>A0A9Q3BJI4_9BASI</name>
<dbReference type="GO" id="GO:1990071">
    <property type="term" value="C:TRAPPII protein complex"/>
    <property type="evidence" value="ECO:0007669"/>
    <property type="project" value="InterPro"/>
</dbReference>
<feature type="domain" description="TRAPPC10/Trs130 C-terminal" evidence="4">
    <location>
        <begin position="1066"/>
        <end position="1197"/>
    </location>
</feature>